<reference evidence="2" key="1">
    <citation type="journal article" date="2010" name="ISME J.">
        <title>The complete genome sequence of the algal symbiont Dinoroseobacter shibae: a hitchhiker's guide to life in the sea.</title>
        <authorList>
            <person name="Wagner-Dobler I."/>
            <person name="Ballhausen B."/>
            <person name="Berger M."/>
            <person name="Brinkhoff T."/>
            <person name="Buchholz I."/>
            <person name="Bunk B."/>
            <person name="Cypionka H."/>
            <person name="Daniel R."/>
            <person name="Drepper T."/>
            <person name="Gerdts G."/>
            <person name="Hahnke S."/>
            <person name="Han C."/>
            <person name="Jahn D."/>
            <person name="Kalhoefer D."/>
            <person name="Kiss H."/>
            <person name="Klenk H.P."/>
            <person name="Kyrpides N."/>
            <person name="Liebl W."/>
            <person name="Liesegang H."/>
            <person name="Meincke L."/>
            <person name="Pati A."/>
            <person name="Petersen J."/>
            <person name="Piekarski T."/>
            <person name="Pommerenke C."/>
            <person name="Pradella S."/>
            <person name="Pukall R."/>
            <person name="Rabus R."/>
            <person name="Stackebrandt E."/>
            <person name="Thole S."/>
            <person name="Thompson L."/>
            <person name="Tielen P."/>
            <person name="Tomasch J."/>
            <person name="von Jan M."/>
            <person name="Wanphrut N."/>
            <person name="Wichels A."/>
            <person name="Zech H."/>
            <person name="Simon M."/>
        </authorList>
    </citation>
    <scope>NUCLEOTIDE SEQUENCE [LARGE SCALE GENOMIC DNA]</scope>
    <source>
        <strain evidence="2">DSM 16493 / NCIMB 14021 / DFL 12</strain>
    </source>
</reference>
<dbReference type="OrthoDB" id="9811073at2"/>
<organism evidence="1 2">
    <name type="scientific">Dinoroseobacter shibae (strain DSM 16493 / NCIMB 14021 / DFL 12)</name>
    <dbReference type="NCBI Taxonomy" id="398580"/>
    <lineage>
        <taxon>Bacteria</taxon>
        <taxon>Pseudomonadati</taxon>
        <taxon>Pseudomonadota</taxon>
        <taxon>Alphaproteobacteria</taxon>
        <taxon>Rhodobacterales</taxon>
        <taxon>Roseobacteraceae</taxon>
        <taxon>Dinoroseobacter</taxon>
    </lineage>
</organism>
<dbReference type="EC" id="2.7.7.7" evidence="1"/>
<dbReference type="AlphaFoldDB" id="A8LRV9"/>
<dbReference type="STRING" id="398580.Dshi_0921"/>
<dbReference type="RefSeq" id="WP_012177598.1">
    <property type="nucleotide sequence ID" value="NC_009952.1"/>
</dbReference>
<dbReference type="InterPro" id="IPR027417">
    <property type="entry name" value="P-loop_NTPase"/>
</dbReference>
<dbReference type="eggNOG" id="COG0470">
    <property type="taxonomic scope" value="Bacteria"/>
</dbReference>
<dbReference type="SUPFAM" id="SSF52540">
    <property type="entry name" value="P-loop containing nucleoside triphosphate hydrolases"/>
    <property type="match status" value="1"/>
</dbReference>
<dbReference type="NCBIfam" id="NF005677">
    <property type="entry name" value="PRK07471.1"/>
    <property type="match status" value="1"/>
</dbReference>
<keyword evidence="2" id="KW-1185">Reference proteome</keyword>
<dbReference type="GO" id="GO:0003887">
    <property type="term" value="F:DNA-directed DNA polymerase activity"/>
    <property type="evidence" value="ECO:0007669"/>
    <property type="project" value="UniProtKB-KW"/>
</dbReference>
<dbReference type="GO" id="GO:0009360">
    <property type="term" value="C:DNA polymerase III complex"/>
    <property type="evidence" value="ECO:0007669"/>
    <property type="project" value="TreeGrafter"/>
</dbReference>
<dbReference type="InterPro" id="IPR050238">
    <property type="entry name" value="DNA_Rep/Repair_Clamp_Loader"/>
</dbReference>
<dbReference type="EMBL" id="CP000830">
    <property type="protein sequence ID" value="ABV92666.1"/>
    <property type="molecule type" value="Genomic_DNA"/>
</dbReference>
<evidence type="ECO:0000313" key="2">
    <source>
        <dbReference type="Proteomes" id="UP000006833"/>
    </source>
</evidence>
<dbReference type="PANTHER" id="PTHR11669:SF8">
    <property type="entry name" value="DNA POLYMERASE III SUBUNIT DELTA"/>
    <property type="match status" value="1"/>
</dbReference>
<dbReference type="Proteomes" id="UP000006833">
    <property type="component" value="Chromosome"/>
</dbReference>
<dbReference type="GO" id="GO:0006261">
    <property type="term" value="P:DNA-templated DNA replication"/>
    <property type="evidence" value="ECO:0007669"/>
    <property type="project" value="TreeGrafter"/>
</dbReference>
<dbReference type="Pfam" id="PF13177">
    <property type="entry name" value="DNA_pol3_delta2"/>
    <property type="match status" value="1"/>
</dbReference>
<sequence>MRDDAPLPEADALPGAPHPRFATRVFGHGAAEADLLDAVASDRLHHAWLLTGPKGIGKASFAWRAARFLLATPASDPGPSLFGDAPAAATSLDIDPDHPVARRIAALSDPRLYLLRRPYDEKTSRFKQDIPVDAARGLKGFFTMSAVDGGRRVVIVDAADEMNASAANALLKVLEEPPVDTVILLVCHAPSKLLPTIRSRCRTLRMGPLSEPDLGDALAQALGAPLPDAELASLNALAEGSVGQAITLRDAGGPEAYGSLLGLMDGLPRLDRPATLKLAESAAARGAEARFDLLLMLTETFLFRLARTGATGHPPTGASPQEAALLQRLAPTAQAARGWATAQATLLAKARAGRAVNLDPTALLLDMFHGLQEVASAQGTA</sequence>
<dbReference type="HOGENOM" id="CLU_006229_4_4_5"/>
<name>A8LRV9_DINSH</name>
<gene>
    <name evidence="1" type="ordered locus">Dshi_0921</name>
</gene>
<protein>
    <submittedName>
        <fullName evidence="1">DNA-directed DNA polymerase</fullName>
        <ecNumber evidence="1">2.7.7.7</ecNumber>
    </submittedName>
</protein>
<dbReference type="PANTHER" id="PTHR11669">
    <property type="entry name" value="REPLICATION FACTOR C / DNA POLYMERASE III GAMMA-TAU SUBUNIT"/>
    <property type="match status" value="1"/>
</dbReference>
<keyword evidence="1" id="KW-0239">DNA-directed DNA polymerase</keyword>
<proteinExistence type="predicted"/>
<dbReference type="KEGG" id="dsh:Dshi_0921"/>
<keyword evidence="1" id="KW-0808">Transferase</keyword>
<accession>A8LRV9</accession>
<dbReference type="Gene3D" id="3.40.50.300">
    <property type="entry name" value="P-loop containing nucleotide triphosphate hydrolases"/>
    <property type="match status" value="1"/>
</dbReference>
<evidence type="ECO:0000313" key="1">
    <source>
        <dbReference type="EMBL" id="ABV92666.1"/>
    </source>
</evidence>
<keyword evidence="1" id="KW-0548">Nucleotidyltransferase</keyword>